<sequence length="94" mass="9957">MAGSVSVVLPQILADVAGGHTELSVTGVDSVRAVLDSLAAPYPILARRLRDETGRLRRFVNVYVDGEDVRRREGLDTAVADGQEIIVIQSVAGG</sequence>
<dbReference type="InterPro" id="IPR012675">
    <property type="entry name" value="Beta-grasp_dom_sf"/>
</dbReference>
<dbReference type="Proteomes" id="UP001304769">
    <property type="component" value="Unassembled WGS sequence"/>
</dbReference>
<dbReference type="PANTHER" id="PTHR38031:SF1">
    <property type="entry name" value="SULFUR CARRIER PROTEIN CYSO"/>
    <property type="match status" value="1"/>
</dbReference>
<comment type="caution">
    <text evidence="1">The sequence shown here is derived from an EMBL/GenBank/DDBJ whole genome shotgun (WGS) entry which is preliminary data.</text>
</comment>
<accession>A0ABU5TC47</accession>
<dbReference type="InterPro" id="IPR016155">
    <property type="entry name" value="Mopterin_synth/thiamin_S_b"/>
</dbReference>
<dbReference type="InterPro" id="IPR003749">
    <property type="entry name" value="ThiS/MoaD-like"/>
</dbReference>
<name>A0ABU5TC47_9MICC</name>
<dbReference type="Pfam" id="PF02597">
    <property type="entry name" value="ThiS"/>
    <property type="match status" value="1"/>
</dbReference>
<dbReference type="EMBL" id="JAYGGQ010000022">
    <property type="protein sequence ID" value="MEA5457100.1"/>
    <property type="molecule type" value="Genomic_DNA"/>
</dbReference>
<dbReference type="RefSeq" id="WP_323281012.1">
    <property type="nucleotide sequence ID" value="NZ_JAYGGQ010000022.1"/>
</dbReference>
<evidence type="ECO:0000313" key="1">
    <source>
        <dbReference type="EMBL" id="MEA5457100.1"/>
    </source>
</evidence>
<reference evidence="1 2" key="1">
    <citation type="submission" date="2023-12" db="EMBL/GenBank/DDBJ databases">
        <title>Sinomonas terricola sp. nov, isolated from litchi orchard soil in Guangdong, PR China.</title>
        <authorList>
            <person name="Jiaxin W."/>
            <person name="Yang Z."/>
            <person name="Honghui Z."/>
        </authorList>
    </citation>
    <scope>NUCLEOTIDE SEQUENCE [LARGE SCALE GENOMIC DNA]</scope>
    <source>
        <strain evidence="1 2">JGH33</strain>
    </source>
</reference>
<keyword evidence="2" id="KW-1185">Reference proteome</keyword>
<dbReference type="Gene3D" id="3.10.20.30">
    <property type="match status" value="1"/>
</dbReference>
<dbReference type="SUPFAM" id="SSF54285">
    <property type="entry name" value="MoaD/ThiS"/>
    <property type="match status" value="1"/>
</dbReference>
<dbReference type="PANTHER" id="PTHR38031">
    <property type="entry name" value="SULFUR CARRIER PROTEIN SLR0821-RELATED"/>
    <property type="match status" value="1"/>
</dbReference>
<proteinExistence type="predicted"/>
<gene>
    <name evidence="1" type="ORF">SPF06_20465</name>
</gene>
<organism evidence="1 2">
    <name type="scientific">Sinomonas terricola</name>
    <dbReference type="NCBI Taxonomy" id="3110330"/>
    <lineage>
        <taxon>Bacteria</taxon>
        <taxon>Bacillati</taxon>
        <taxon>Actinomycetota</taxon>
        <taxon>Actinomycetes</taxon>
        <taxon>Micrococcales</taxon>
        <taxon>Micrococcaceae</taxon>
        <taxon>Sinomonas</taxon>
    </lineage>
</organism>
<protein>
    <submittedName>
        <fullName evidence="1">MoaD/ThiS family protein</fullName>
    </submittedName>
</protein>
<dbReference type="InterPro" id="IPR052045">
    <property type="entry name" value="Sulfur_Carrier/Prot_Modifier"/>
</dbReference>
<evidence type="ECO:0000313" key="2">
    <source>
        <dbReference type="Proteomes" id="UP001304769"/>
    </source>
</evidence>